<gene>
    <name evidence="3" type="ORF">DGMP_10020</name>
</gene>
<dbReference type="GO" id="GO:0043161">
    <property type="term" value="P:proteasome-mediated ubiquitin-dependent protein catabolic process"/>
    <property type="evidence" value="ECO:0007669"/>
    <property type="project" value="TreeGrafter"/>
</dbReference>
<dbReference type="PROSITE" id="PS51125">
    <property type="entry name" value="NHL"/>
    <property type="match status" value="2"/>
</dbReference>
<sequence>MYIADFYNQRIQVLAKDGSSVRQYGETGKIGIRKGRFNYPTDVALLPDNSLVVADAYNDRIQIFGADGRFVRKWGGLFGMNISGSRPGWFRTATGVTVGPENNIFVADFYNHRIQKFTRKGKFLAIIGTEGIAPASSIFPLI</sequence>
<name>A0A8D5FR95_9BACT</name>
<feature type="repeat" description="NHL" evidence="2">
    <location>
        <begin position="28"/>
        <end position="67"/>
    </location>
</feature>
<evidence type="ECO:0000313" key="3">
    <source>
        <dbReference type="EMBL" id="BCL60309.1"/>
    </source>
</evidence>
<proteinExistence type="predicted"/>
<dbReference type="InterPro" id="IPR001258">
    <property type="entry name" value="NHL_repeat"/>
</dbReference>
<evidence type="ECO:0000256" key="2">
    <source>
        <dbReference type="PROSITE-ProRule" id="PRU00504"/>
    </source>
</evidence>
<dbReference type="KEGG" id="dbk:DGMP_10020"/>
<dbReference type="GO" id="GO:0000209">
    <property type="term" value="P:protein polyubiquitination"/>
    <property type="evidence" value="ECO:0007669"/>
    <property type="project" value="TreeGrafter"/>
</dbReference>
<dbReference type="PANTHER" id="PTHR24104:SF25">
    <property type="entry name" value="PROTEIN LIN-41"/>
    <property type="match status" value="1"/>
</dbReference>
<dbReference type="Proteomes" id="UP000826725">
    <property type="component" value="Chromosome"/>
</dbReference>
<organism evidence="3 4">
    <name type="scientific">Desulfomarina profundi</name>
    <dbReference type="NCBI Taxonomy" id="2772557"/>
    <lineage>
        <taxon>Bacteria</taxon>
        <taxon>Pseudomonadati</taxon>
        <taxon>Thermodesulfobacteriota</taxon>
        <taxon>Desulfobulbia</taxon>
        <taxon>Desulfobulbales</taxon>
        <taxon>Desulfobulbaceae</taxon>
        <taxon>Desulfomarina</taxon>
    </lineage>
</organism>
<evidence type="ECO:0008006" key="5">
    <source>
        <dbReference type="Google" id="ProtNLM"/>
    </source>
</evidence>
<accession>A0A8D5FR95</accession>
<dbReference type="InterPro" id="IPR050952">
    <property type="entry name" value="TRIM-NHL_E3_ligases"/>
</dbReference>
<dbReference type="GO" id="GO:0008270">
    <property type="term" value="F:zinc ion binding"/>
    <property type="evidence" value="ECO:0007669"/>
    <property type="project" value="UniProtKB-KW"/>
</dbReference>
<dbReference type="EMBL" id="AP024086">
    <property type="protein sequence ID" value="BCL60309.1"/>
    <property type="molecule type" value="Genomic_DNA"/>
</dbReference>
<dbReference type="PANTHER" id="PTHR24104">
    <property type="entry name" value="E3 UBIQUITIN-PROTEIN LIGASE NHLRC1-RELATED"/>
    <property type="match status" value="1"/>
</dbReference>
<evidence type="ECO:0000256" key="1">
    <source>
        <dbReference type="ARBA" id="ARBA00022737"/>
    </source>
</evidence>
<feature type="repeat" description="NHL" evidence="2">
    <location>
        <begin position="84"/>
        <end position="120"/>
    </location>
</feature>
<dbReference type="AlphaFoldDB" id="A0A8D5FR95"/>
<keyword evidence="4" id="KW-1185">Reference proteome</keyword>
<dbReference type="Pfam" id="PF01436">
    <property type="entry name" value="NHL"/>
    <property type="match status" value="2"/>
</dbReference>
<keyword evidence="1" id="KW-0677">Repeat</keyword>
<reference evidence="3" key="1">
    <citation type="submission" date="2020-09" db="EMBL/GenBank/DDBJ databases">
        <title>Desulfogranum mesoprofundum gen. nov., sp. nov., a novel mesophilic, sulfate-reducing chemolithoautotroph isolated from a deep-sea hydrothermal vent chimney in the Suiyo Seamount.</title>
        <authorList>
            <person name="Hashimoto Y."/>
            <person name="Nakagawa S."/>
        </authorList>
    </citation>
    <scope>NUCLEOTIDE SEQUENCE</scope>
    <source>
        <strain evidence="3">KT2</strain>
    </source>
</reference>
<protein>
    <recommendedName>
        <fullName evidence="5">6-bladed beta-propeller</fullName>
    </recommendedName>
</protein>
<dbReference type="GO" id="GO:0061630">
    <property type="term" value="F:ubiquitin protein ligase activity"/>
    <property type="evidence" value="ECO:0007669"/>
    <property type="project" value="TreeGrafter"/>
</dbReference>
<evidence type="ECO:0000313" key="4">
    <source>
        <dbReference type="Proteomes" id="UP000826725"/>
    </source>
</evidence>